<evidence type="ECO:0000313" key="2">
    <source>
        <dbReference type="EMBL" id="KAK8851158.1"/>
    </source>
</evidence>
<feature type="signal peptide" evidence="1">
    <location>
        <begin position="1"/>
        <end position="23"/>
    </location>
</feature>
<dbReference type="Proteomes" id="UP001390339">
    <property type="component" value="Unassembled WGS sequence"/>
</dbReference>
<gene>
    <name evidence="2" type="ORF">PGQ11_013637</name>
</gene>
<dbReference type="Pfam" id="PF04681">
    <property type="entry name" value="Bys1"/>
    <property type="match status" value="1"/>
</dbReference>
<comment type="caution">
    <text evidence="2">The sequence shown here is derived from an EMBL/GenBank/DDBJ whole genome shotgun (WGS) entry which is preliminary data.</text>
</comment>
<protein>
    <submittedName>
        <fullName evidence="2">Uncharacterized protein</fullName>
    </submittedName>
</protein>
<feature type="chain" id="PRO_5045438340" evidence="1">
    <location>
        <begin position="24"/>
        <end position="163"/>
    </location>
</feature>
<dbReference type="InterPro" id="IPR006771">
    <property type="entry name" value="CetA-like"/>
</dbReference>
<name>A0ABR2HQB9_9PEZI</name>
<keyword evidence="3" id="KW-1185">Reference proteome</keyword>
<proteinExistence type="predicted"/>
<keyword evidence="1" id="KW-0732">Signal</keyword>
<evidence type="ECO:0000313" key="3">
    <source>
        <dbReference type="Proteomes" id="UP001390339"/>
    </source>
</evidence>
<accession>A0ABR2HQB9</accession>
<dbReference type="EMBL" id="JAPCWZ010000009">
    <property type="protein sequence ID" value="KAK8851158.1"/>
    <property type="molecule type" value="Genomic_DNA"/>
</dbReference>
<reference evidence="2 3" key="1">
    <citation type="journal article" date="2024" name="IMA Fungus">
        <title>Apiospora arundinis, a panoply of carbohydrate-active enzymes and secondary metabolites.</title>
        <authorList>
            <person name="Sorensen T."/>
            <person name="Petersen C."/>
            <person name="Muurmann A.T."/>
            <person name="Christiansen J.V."/>
            <person name="Brundto M.L."/>
            <person name="Overgaard C.K."/>
            <person name="Boysen A.T."/>
            <person name="Wollenberg R.D."/>
            <person name="Larsen T.O."/>
            <person name="Sorensen J.L."/>
            <person name="Nielsen K.L."/>
            <person name="Sondergaard T.E."/>
        </authorList>
    </citation>
    <scope>NUCLEOTIDE SEQUENCE [LARGE SCALE GENOMIC DNA]</scope>
    <source>
        <strain evidence="2 3">AAU 773</strain>
    </source>
</reference>
<organism evidence="2 3">
    <name type="scientific">Apiospora arundinis</name>
    <dbReference type="NCBI Taxonomy" id="335852"/>
    <lineage>
        <taxon>Eukaryota</taxon>
        <taxon>Fungi</taxon>
        <taxon>Dikarya</taxon>
        <taxon>Ascomycota</taxon>
        <taxon>Pezizomycotina</taxon>
        <taxon>Sordariomycetes</taxon>
        <taxon>Xylariomycetidae</taxon>
        <taxon>Amphisphaeriales</taxon>
        <taxon>Apiosporaceae</taxon>
        <taxon>Apiospora</taxon>
    </lineage>
</organism>
<evidence type="ECO:0000256" key="1">
    <source>
        <dbReference type="SAM" id="SignalP"/>
    </source>
</evidence>
<sequence>MQFTNQMIITAASVLSLSTGALAGVNRVFNNCQFDIYCASAKGPENGAAIGTFTPTRLVKAGDHASFMSTNNDNVGVSLKCDVNEDLLHPYQLESTISNGVAYYDLSAVDGDPFIDYKRTAVFPGPDHSTNCPILHCEPGQTNCEWPFMETCNTTGDLLLVTC</sequence>